<accession>A0A1R1MLP7</accession>
<feature type="domain" description="S1 motif" evidence="5">
    <location>
        <begin position="99"/>
        <end position="166"/>
    </location>
</feature>
<proteinExistence type="inferred from homology"/>
<feature type="domain" description="S1 motif" evidence="5">
    <location>
        <begin position="20"/>
        <end position="81"/>
    </location>
</feature>
<sequence length="340" mass="39131">MKEDFAKLLEEYFEKRERKNDIIEGTIIKINGRDVFVDYGGKSEGIVPIEEFEKHPEVGKKVEVCIVEPETEDGYALLSISAVKSLKKWEEMANLLEKEKIATGIIKQRVRGGYKVDIGNGIFAFLPLSQVDIIPVTRPDNWLEKRIKAKVLSIDRKRQSIVISRRQLIEEERARKRKEIIKKLKEGDVAEGTVKNIVDFGIFVDVNGVDGLIHKSDISWSGLKSPFEVTSIGKKIKVKIIKVDKEKERLFLSIKRLTEDPFEKIEETIKPGQTVKGKVVRISSKGIFIELLEDITGFVPVESLKGRKLREKRTYAFTVERIDKEKRRVILRCQEKEPRK</sequence>
<evidence type="ECO:0000256" key="4">
    <source>
        <dbReference type="ARBA" id="ARBA00025604"/>
    </source>
</evidence>
<keyword evidence="3" id="KW-0687">Ribonucleoprotein</keyword>
<dbReference type="GO" id="GO:0003729">
    <property type="term" value="F:mRNA binding"/>
    <property type="evidence" value="ECO:0007669"/>
    <property type="project" value="TreeGrafter"/>
</dbReference>
<name>A0A1R1MLP7_9BACT</name>
<dbReference type="Pfam" id="PF00575">
    <property type="entry name" value="S1"/>
    <property type="match status" value="4"/>
</dbReference>
<dbReference type="SMART" id="SM00316">
    <property type="entry name" value="S1"/>
    <property type="match status" value="4"/>
</dbReference>
<dbReference type="PANTHER" id="PTHR10724:SF7">
    <property type="entry name" value="SMALL RIBOSOMAL SUBUNIT PROTEIN BS1C"/>
    <property type="match status" value="1"/>
</dbReference>
<dbReference type="GO" id="GO:0003735">
    <property type="term" value="F:structural constituent of ribosome"/>
    <property type="evidence" value="ECO:0007669"/>
    <property type="project" value="TreeGrafter"/>
</dbReference>
<dbReference type="InterPro" id="IPR035104">
    <property type="entry name" value="Ribosomal_protein_S1-like"/>
</dbReference>
<dbReference type="PANTHER" id="PTHR10724">
    <property type="entry name" value="30S RIBOSOMAL PROTEIN S1"/>
    <property type="match status" value="1"/>
</dbReference>
<dbReference type="InterPro" id="IPR050437">
    <property type="entry name" value="Ribos_protein_bS1-like"/>
</dbReference>
<dbReference type="EMBL" id="MOEN01000010">
    <property type="protein sequence ID" value="OMH40696.1"/>
    <property type="molecule type" value="Genomic_DNA"/>
</dbReference>
<keyword evidence="2" id="KW-0689">Ribosomal protein</keyword>
<dbReference type="OrthoDB" id="9804077at2"/>
<dbReference type="InterPro" id="IPR012340">
    <property type="entry name" value="NA-bd_OB-fold"/>
</dbReference>
<evidence type="ECO:0000256" key="3">
    <source>
        <dbReference type="ARBA" id="ARBA00023274"/>
    </source>
</evidence>
<dbReference type="STRING" id="1914305.BLW93_03720"/>
<keyword evidence="7" id="KW-1185">Reference proteome</keyword>
<comment type="function">
    <text evidence="4">Binds mRNA; thus facilitating recognition of the initiation point. It is needed to translate mRNA with a short Shine-Dalgarno (SD) purine-rich sequence.</text>
</comment>
<dbReference type="InterPro" id="IPR003029">
    <property type="entry name" value="S1_domain"/>
</dbReference>
<dbReference type="RefSeq" id="WP_076712774.1">
    <property type="nucleotide sequence ID" value="NZ_MOEN01000010.1"/>
</dbReference>
<evidence type="ECO:0000313" key="7">
    <source>
        <dbReference type="Proteomes" id="UP000187408"/>
    </source>
</evidence>
<comment type="similarity">
    <text evidence="1">Belongs to the bacterial ribosomal protein bS1 family.</text>
</comment>
<dbReference type="GO" id="GO:0022627">
    <property type="term" value="C:cytosolic small ribosomal subunit"/>
    <property type="evidence" value="ECO:0007669"/>
    <property type="project" value="TreeGrafter"/>
</dbReference>
<reference evidence="6 7" key="1">
    <citation type="submission" date="2016-10" db="EMBL/GenBank/DDBJ databases">
        <title>Genome sequence of a sulfur-reducing bacterium Desulfurobacterium indicum K6013.</title>
        <authorList>
            <person name="Cao J."/>
            <person name="Shao Z."/>
            <person name="Alain K."/>
            <person name="Jebbar M."/>
        </authorList>
    </citation>
    <scope>NUCLEOTIDE SEQUENCE [LARGE SCALE GENOMIC DNA]</scope>
    <source>
        <strain evidence="6 7">K6013</strain>
    </source>
</reference>
<dbReference type="Proteomes" id="UP000187408">
    <property type="component" value="Unassembled WGS sequence"/>
</dbReference>
<dbReference type="PRINTS" id="PR00681">
    <property type="entry name" value="RIBOSOMALS1"/>
</dbReference>
<dbReference type="GO" id="GO:0006412">
    <property type="term" value="P:translation"/>
    <property type="evidence" value="ECO:0007669"/>
    <property type="project" value="TreeGrafter"/>
</dbReference>
<dbReference type="FunFam" id="2.40.50.140:FF:000103">
    <property type="entry name" value="protein RRP5 homolog"/>
    <property type="match status" value="1"/>
</dbReference>
<dbReference type="CDD" id="cd04465">
    <property type="entry name" value="S1_RPS1_repeat_ec2_hs2"/>
    <property type="match status" value="1"/>
</dbReference>
<gene>
    <name evidence="6" type="ORF">BLW93_03720</name>
</gene>
<feature type="domain" description="S1 motif" evidence="5">
    <location>
        <begin position="272"/>
        <end position="334"/>
    </location>
</feature>
<evidence type="ECO:0000313" key="6">
    <source>
        <dbReference type="EMBL" id="OMH40696.1"/>
    </source>
</evidence>
<dbReference type="PROSITE" id="PS50126">
    <property type="entry name" value="S1"/>
    <property type="match status" value="4"/>
</dbReference>
<dbReference type="SUPFAM" id="SSF50249">
    <property type="entry name" value="Nucleic acid-binding proteins"/>
    <property type="match status" value="4"/>
</dbReference>
<evidence type="ECO:0000256" key="1">
    <source>
        <dbReference type="ARBA" id="ARBA00006767"/>
    </source>
</evidence>
<dbReference type="Gene3D" id="2.40.50.140">
    <property type="entry name" value="Nucleic acid-binding proteins"/>
    <property type="match status" value="4"/>
</dbReference>
<evidence type="ECO:0000259" key="5">
    <source>
        <dbReference type="PROSITE" id="PS50126"/>
    </source>
</evidence>
<evidence type="ECO:0000256" key="2">
    <source>
        <dbReference type="ARBA" id="ARBA00022980"/>
    </source>
</evidence>
<feature type="domain" description="S1 motif" evidence="5">
    <location>
        <begin position="187"/>
        <end position="255"/>
    </location>
</feature>
<dbReference type="AlphaFoldDB" id="A0A1R1MLP7"/>
<protein>
    <recommendedName>
        <fullName evidence="5">S1 motif domain-containing protein</fullName>
    </recommendedName>
</protein>
<organism evidence="6 7">
    <name type="scientific">Desulfurobacterium indicum</name>
    <dbReference type="NCBI Taxonomy" id="1914305"/>
    <lineage>
        <taxon>Bacteria</taxon>
        <taxon>Pseudomonadati</taxon>
        <taxon>Aquificota</taxon>
        <taxon>Aquificia</taxon>
        <taxon>Desulfurobacteriales</taxon>
        <taxon>Desulfurobacteriaceae</taxon>
        <taxon>Desulfurobacterium</taxon>
    </lineage>
</organism>
<comment type="caution">
    <text evidence="6">The sequence shown here is derived from an EMBL/GenBank/DDBJ whole genome shotgun (WGS) entry which is preliminary data.</text>
</comment>